<evidence type="ECO:0000313" key="2">
    <source>
        <dbReference type="Proteomes" id="UP000488506"/>
    </source>
</evidence>
<sequence length="122" mass="13295">MKRNIFLAVLLIFSLCAIGHAKVVGLALNYKNPFNPSIGETTKIMYTLDQSSGVTIYIFNLVGKCIKKINCPAGGQGARLGFNEVEWDGYSDTKELMGNDSYIACLISEGKVIAKCKIAILK</sequence>
<evidence type="ECO:0000313" key="1">
    <source>
        <dbReference type="EMBL" id="KAF0134935.1"/>
    </source>
</evidence>
<dbReference type="EMBL" id="WPAF01000003">
    <property type="protein sequence ID" value="KAF0134935.1"/>
    <property type="molecule type" value="Genomic_DNA"/>
</dbReference>
<dbReference type="Gene3D" id="2.60.40.4070">
    <property type="match status" value="1"/>
</dbReference>
<protein>
    <recommendedName>
        <fullName evidence="3">FlgD Ig-like domain-containing protein</fullName>
    </recommendedName>
</protein>
<dbReference type="AlphaFoldDB" id="A0A833L4Q5"/>
<evidence type="ECO:0008006" key="3">
    <source>
        <dbReference type="Google" id="ProtNLM"/>
    </source>
</evidence>
<reference evidence="1 2" key="1">
    <citation type="submission" date="2019-12" db="EMBL/GenBank/DDBJ databases">
        <authorList>
            <person name="Wolfe R."/>
            <person name="Danczak R."/>
            <person name="Wilkins M."/>
        </authorList>
    </citation>
    <scope>NUCLEOTIDE SEQUENCE [LARGE SCALE GENOMIC DNA]</scope>
    <source>
        <strain evidence="1">X2_MaxBin.013</strain>
    </source>
</reference>
<accession>A0A833L4Q5</accession>
<organism evidence="1 2">
    <name type="scientific">Candidatus Saganbacteria bacterium</name>
    <dbReference type="NCBI Taxonomy" id="2575572"/>
    <lineage>
        <taxon>Bacteria</taxon>
        <taxon>Bacillati</taxon>
        <taxon>Saganbacteria</taxon>
    </lineage>
</organism>
<gene>
    <name evidence="1" type="ORF">FD145_316</name>
</gene>
<proteinExistence type="predicted"/>
<dbReference type="Proteomes" id="UP000488506">
    <property type="component" value="Unassembled WGS sequence"/>
</dbReference>
<comment type="caution">
    <text evidence="1">The sequence shown here is derived from an EMBL/GenBank/DDBJ whole genome shotgun (WGS) entry which is preliminary data.</text>
</comment>
<name>A0A833L4Q5_UNCSA</name>